<evidence type="ECO:0000313" key="3">
    <source>
        <dbReference type="Proteomes" id="UP000198816"/>
    </source>
</evidence>
<evidence type="ECO:0000256" key="1">
    <source>
        <dbReference type="SAM" id="Phobius"/>
    </source>
</evidence>
<keyword evidence="1" id="KW-0472">Membrane</keyword>
<keyword evidence="1" id="KW-1133">Transmembrane helix</keyword>
<feature type="transmembrane region" description="Helical" evidence="1">
    <location>
        <begin position="63"/>
        <end position="87"/>
    </location>
</feature>
<gene>
    <name evidence="2" type="ORF">SAMN05421783_11110</name>
</gene>
<organism evidence="2 3">
    <name type="scientific">Thiocapsa roseopersicina</name>
    <dbReference type="NCBI Taxonomy" id="1058"/>
    <lineage>
        <taxon>Bacteria</taxon>
        <taxon>Pseudomonadati</taxon>
        <taxon>Pseudomonadota</taxon>
        <taxon>Gammaproteobacteria</taxon>
        <taxon>Chromatiales</taxon>
        <taxon>Chromatiaceae</taxon>
        <taxon>Thiocapsa</taxon>
    </lineage>
</organism>
<sequence length="98" mass="10398">MEIPSFLVQWPLQAALAIVAGLIILIVPRVLNYAVATYLLAVGALGLLLVYQGQAVKAQPIIALVAGVLILVKPNILNYVIGIYLILVGLLEAGVIRI</sequence>
<proteinExistence type="predicted"/>
<feature type="transmembrane region" description="Helical" evidence="1">
    <location>
        <begin position="7"/>
        <end position="27"/>
    </location>
</feature>
<evidence type="ECO:0008006" key="4">
    <source>
        <dbReference type="Google" id="ProtNLM"/>
    </source>
</evidence>
<protein>
    <recommendedName>
        <fullName evidence="4">DUF3096 domain-containing protein</fullName>
    </recommendedName>
</protein>
<dbReference type="InterPro" id="IPR021446">
    <property type="entry name" value="DUF3096"/>
</dbReference>
<accession>A0A1H2XKN8</accession>
<keyword evidence="3" id="KW-1185">Reference proteome</keyword>
<keyword evidence="1" id="KW-0812">Transmembrane</keyword>
<feature type="transmembrane region" description="Helical" evidence="1">
    <location>
        <begin position="33"/>
        <end position="51"/>
    </location>
</feature>
<name>A0A1H2XKN8_THIRO</name>
<dbReference type="AlphaFoldDB" id="A0A1H2XKN8"/>
<dbReference type="Pfam" id="PF11295">
    <property type="entry name" value="DUF3096"/>
    <property type="match status" value="2"/>
</dbReference>
<reference evidence="3" key="1">
    <citation type="submission" date="2016-10" db="EMBL/GenBank/DDBJ databases">
        <authorList>
            <person name="Varghese N."/>
            <person name="Submissions S."/>
        </authorList>
    </citation>
    <scope>NUCLEOTIDE SEQUENCE [LARGE SCALE GENOMIC DNA]</scope>
    <source>
        <strain evidence="3">DSM 217</strain>
    </source>
</reference>
<dbReference type="Proteomes" id="UP000198816">
    <property type="component" value="Unassembled WGS sequence"/>
</dbReference>
<evidence type="ECO:0000313" key="2">
    <source>
        <dbReference type="EMBL" id="SDW93463.1"/>
    </source>
</evidence>
<dbReference type="EMBL" id="FNNZ01000011">
    <property type="protein sequence ID" value="SDW93463.1"/>
    <property type="molecule type" value="Genomic_DNA"/>
</dbReference>